<proteinExistence type="predicted"/>
<reference evidence="2 3" key="1">
    <citation type="submission" date="2019-03" db="EMBL/GenBank/DDBJ databases">
        <title>First draft genome of Liparis tanakae, snailfish: a comprehensive survey of snailfish specific genes.</title>
        <authorList>
            <person name="Kim W."/>
            <person name="Song I."/>
            <person name="Jeong J.-H."/>
            <person name="Kim D."/>
            <person name="Kim S."/>
            <person name="Ryu S."/>
            <person name="Song J.Y."/>
            <person name="Lee S.K."/>
        </authorList>
    </citation>
    <scope>NUCLEOTIDE SEQUENCE [LARGE SCALE GENOMIC DNA]</scope>
    <source>
        <tissue evidence="2">Muscle</tissue>
    </source>
</reference>
<protein>
    <recommendedName>
        <fullName evidence="4">Secreted protein</fullName>
    </recommendedName>
</protein>
<sequence length="148" mass="16505">MYLLACRACALVGCLMVVHMAVCSMEMHLLREDVLRGRDEFLSVLSHTGLDAEFLGRQQDMLSRHGPQTYAPGGHCCHVPGSFGHSLSCSLQPTHLPSFLRTVTQQHQEAQVTCHRGDRLLHRRSPDQPVSQLSSLSFRFFSASMISL</sequence>
<organism evidence="2 3">
    <name type="scientific">Liparis tanakae</name>
    <name type="common">Tanaka's snailfish</name>
    <dbReference type="NCBI Taxonomy" id="230148"/>
    <lineage>
        <taxon>Eukaryota</taxon>
        <taxon>Metazoa</taxon>
        <taxon>Chordata</taxon>
        <taxon>Craniata</taxon>
        <taxon>Vertebrata</taxon>
        <taxon>Euteleostomi</taxon>
        <taxon>Actinopterygii</taxon>
        <taxon>Neopterygii</taxon>
        <taxon>Teleostei</taxon>
        <taxon>Neoteleostei</taxon>
        <taxon>Acanthomorphata</taxon>
        <taxon>Eupercaria</taxon>
        <taxon>Perciformes</taxon>
        <taxon>Cottioidei</taxon>
        <taxon>Cottales</taxon>
        <taxon>Liparidae</taxon>
        <taxon>Liparis</taxon>
    </lineage>
</organism>
<gene>
    <name evidence="2" type="ORF">EYF80_027990</name>
</gene>
<keyword evidence="1" id="KW-0732">Signal</keyword>
<comment type="caution">
    <text evidence="2">The sequence shown here is derived from an EMBL/GenBank/DDBJ whole genome shotgun (WGS) entry which is preliminary data.</text>
</comment>
<evidence type="ECO:0000313" key="3">
    <source>
        <dbReference type="Proteomes" id="UP000314294"/>
    </source>
</evidence>
<keyword evidence="3" id="KW-1185">Reference proteome</keyword>
<feature type="signal peptide" evidence="1">
    <location>
        <begin position="1"/>
        <end position="20"/>
    </location>
</feature>
<accession>A0A4Z2H760</accession>
<evidence type="ECO:0008006" key="4">
    <source>
        <dbReference type="Google" id="ProtNLM"/>
    </source>
</evidence>
<dbReference type="AlphaFoldDB" id="A0A4Z2H760"/>
<dbReference type="EMBL" id="SRLO01000308">
    <property type="protein sequence ID" value="TNN61768.1"/>
    <property type="molecule type" value="Genomic_DNA"/>
</dbReference>
<feature type="chain" id="PRO_5021447855" description="Secreted protein" evidence="1">
    <location>
        <begin position="21"/>
        <end position="148"/>
    </location>
</feature>
<name>A0A4Z2H760_9TELE</name>
<dbReference type="Proteomes" id="UP000314294">
    <property type="component" value="Unassembled WGS sequence"/>
</dbReference>
<evidence type="ECO:0000313" key="2">
    <source>
        <dbReference type="EMBL" id="TNN61768.1"/>
    </source>
</evidence>
<evidence type="ECO:0000256" key="1">
    <source>
        <dbReference type="SAM" id="SignalP"/>
    </source>
</evidence>